<proteinExistence type="predicted"/>
<name>A0A0V1MVZ0_9BILA</name>
<accession>A0A0V1MVZ0</accession>
<gene>
    <name evidence="1" type="ORF">T10_640</name>
</gene>
<protein>
    <submittedName>
        <fullName evidence="1">Uncharacterized protein</fullName>
    </submittedName>
</protein>
<evidence type="ECO:0000313" key="1">
    <source>
        <dbReference type="EMBL" id="KRZ75944.1"/>
    </source>
</evidence>
<organism evidence="1 2">
    <name type="scientific">Trichinella papuae</name>
    <dbReference type="NCBI Taxonomy" id="268474"/>
    <lineage>
        <taxon>Eukaryota</taxon>
        <taxon>Metazoa</taxon>
        <taxon>Ecdysozoa</taxon>
        <taxon>Nematoda</taxon>
        <taxon>Enoplea</taxon>
        <taxon>Dorylaimia</taxon>
        <taxon>Trichinellida</taxon>
        <taxon>Trichinellidae</taxon>
        <taxon>Trichinella</taxon>
    </lineage>
</organism>
<sequence length="103" mass="12187">MIRHRYGDRYLHNGALEIGFRGLELSEDLLLIGHFIFESSAKVSLLTTPYLWNKWPLKLSQCLPRAEAVEPKATEQVRERRKRMLLSKKPTYLMVNYKKKIKQ</sequence>
<dbReference type="AlphaFoldDB" id="A0A0V1MVZ0"/>
<evidence type="ECO:0000313" key="2">
    <source>
        <dbReference type="Proteomes" id="UP000054843"/>
    </source>
</evidence>
<reference evidence="1 2" key="1">
    <citation type="submission" date="2015-01" db="EMBL/GenBank/DDBJ databases">
        <title>Evolution of Trichinella species and genotypes.</title>
        <authorList>
            <person name="Korhonen P.K."/>
            <person name="Edoardo P."/>
            <person name="Giuseppe L.R."/>
            <person name="Gasser R.B."/>
        </authorList>
    </citation>
    <scope>NUCLEOTIDE SEQUENCE [LARGE SCALE GENOMIC DNA]</scope>
    <source>
        <strain evidence="1">ISS1980</strain>
    </source>
</reference>
<keyword evidence="2" id="KW-1185">Reference proteome</keyword>
<comment type="caution">
    <text evidence="1">The sequence shown here is derived from an EMBL/GenBank/DDBJ whole genome shotgun (WGS) entry which is preliminary data.</text>
</comment>
<dbReference type="EMBL" id="JYDO01000033">
    <property type="protein sequence ID" value="KRZ75944.1"/>
    <property type="molecule type" value="Genomic_DNA"/>
</dbReference>
<dbReference type="Proteomes" id="UP000054843">
    <property type="component" value="Unassembled WGS sequence"/>
</dbReference>